<keyword evidence="8" id="KW-1185">Reference proteome</keyword>
<sequence length="116" mass="13345">MTFLPIFVIPMLAFGGFFITYESIPGYFMWLSALSYFKYSYEALAINEWEAIDVIPGCQNHTFKYRQCPTSGAQVLEQIDFDGISKWTDVFVLSAMVVIIRTIAYVALVIRAYRSR</sequence>
<evidence type="ECO:0000313" key="8">
    <source>
        <dbReference type="Proteomes" id="UP000230423"/>
    </source>
</evidence>
<evidence type="ECO:0000256" key="3">
    <source>
        <dbReference type="ARBA" id="ARBA00022989"/>
    </source>
</evidence>
<keyword evidence="4 5" id="KW-0472">Membrane</keyword>
<feature type="transmembrane region" description="Helical" evidence="5">
    <location>
        <begin position="90"/>
        <end position="110"/>
    </location>
</feature>
<evidence type="ECO:0000256" key="4">
    <source>
        <dbReference type="ARBA" id="ARBA00023136"/>
    </source>
</evidence>
<dbReference type="GO" id="GO:0016020">
    <property type="term" value="C:membrane"/>
    <property type="evidence" value="ECO:0007669"/>
    <property type="project" value="UniProtKB-SubCell"/>
</dbReference>
<evidence type="ECO:0000313" key="7">
    <source>
        <dbReference type="EMBL" id="PIO70032.1"/>
    </source>
</evidence>
<evidence type="ECO:0000256" key="5">
    <source>
        <dbReference type="SAM" id="Phobius"/>
    </source>
</evidence>
<organism evidence="7 8">
    <name type="scientific">Teladorsagia circumcincta</name>
    <name type="common">Brown stomach worm</name>
    <name type="synonym">Ostertagia circumcincta</name>
    <dbReference type="NCBI Taxonomy" id="45464"/>
    <lineage>
        <taxon>Eukaryota</taxon>
        <taxon>Metazoa</taxon>
        <taxon>Ecdysozoa</taxon>
        <taxon>Nematoda</taxon>
        <taxon>Chromadorea</taxon>
        <taxon>Rhabditida</taxon>
        <taxon>Rhabditina</taxon>
        <taxon>Rhabditomorpha</taxon>
        <taxon>Strongyloidea</taxon>
        <taxon>Trichostrongylidae</taxon>
        <taxon>Teladorsagia</taxon>
    </lineage>
</organism>
<feature type="transmembrane region" description="Helical" evidence="5">
    <location>
        <begin position="7"/>
        <end position="30"/>
    </location>
</feature>
<proteinExistence type="predicted"/>
<dbReference type="GO" id="GO:0140359">
    <property type="term" value="F:ABC-type transporter activity"/>
    <property type="evidence" value="ECO:0007669"/>
    <property type="project" value="InterPro"/>
</dbReference>
<keyword evidence="3 5" id="KW-1133">Transmembrane helix</keyword>
<dbReference type="EMBL" id="KZ346422">
    <property type="protein sequence ID" value="PIO70032.1"/>
    <property type="molecule type" value="Genomic_DNA"/>
</dbReference>
<dbReference type="InterPro" id="IPR013525">
    <property type="entry name" value="ABC2_TM"/>
</dbReference>
<evidence type="ECO:0000256" key="1">
    <source>
        <dbReference type="ARBA" id="ARBA00004141"/>
    </source>
</evidence>
<evidence type="ECO:0000256" key="2">
    <source>
        <dbReference type="ARBA" id="ARBA00022692"/>
    </source>
</evidence>
<evidence type="ECO:0000259" key="6">
    <source>
        <dbReference type="Pfam" id="PF01061"/>
    </source>
</evidence>
<dbReference type="Pfam" id="PF01061">
    <property type="entry name" value="ABC2_membrane"/>
    <property type="match status" value="1"/>
</dbReference>
<dbReference type="AlphaFoldDB" id="A0A2G9UJW6"/>
<feature type="domain" description="ABC-2 type transporter transmembrane" evidence="6">
    <location>
        <begin position="1"/>
        <end position="49"/>
    </location>
</feature>
<accession>A0A2G9UJW6</accession>
<reference evidence="7 8" key="1">
    <citation type="submission" date="2015-09" db="EMBL/GenBank/DDBJ databases">
        <title>Draft genome of the parasitic nematode Teladorsagia circumcincta isolate WARC Sus (inbred).</title>
        <authorList>
            <person name="Mitreva M."/>
        </authorList>
    </citation>
    <scope>NUCLEOTIDE SEQUENCE [LARGE SCALE GENOMIC DNA]</scope>
    <source>
        <strain evidence="7 8">S</strain>
    </source>
</reference>
<dbReference type="Proteomes" id="UP000230423">
    <property type="component" value="Unassembled WGS sequence"/>
</dbReference>
<dbReference type="OrthoDB" id="66620at2759"/>
<keyword evidence="2 5" id="KW-0812">Transmembrane</keyword>
<comment type="subcellular location">
    <subcellularLocation>
        <location evidence="1">Membrane</location>
        <topology evidence="1">Multi-pass membrane protein</topology>
    </subcellularLocation>
</comment>
<gene>
    <name evidence="7" type="ORF">TELCIR_08123</name>
</gene>
<name>A0A2G9UJW6_TELCI</name>
<protein>
    <recommendedName>
        <fullName evidence="6">ABC-2 type transporter transmembrane domain-containing protein</fullName>
    </recommendedName>
</protein>